<evidence type="ECO:0000256" key="1">
    <source>
        <dbReference type="SAM" id="SignalP"/>
    </source>
</evidence>
<keyword evidence="1" id="KW-0732">Signal</keyword>
<dbReference type="OMA" id="FCHTADH"/>
<proteinExistence type="predicted"/>
<dbReference type="NCBIfam" id="TIGR01614">
    <property type="entry name" value="PME_inhib"/>
    <property type="match status" value="1"/>
</dbReference>
<reference evidence="4" key="2">
    <citation type="journal article" date="2018" name="BMC Genomics">
        <title>A manually annotated Actinidia chinensis var. chinensis (kiwifruit) genome highlights the challenges associated with draft genomes and gene prediction in plants.</title>
        <authorList>
            <person name="Pilkington S.M."/>
            <person name="Crowhurst R."/>
            <person name="Hilario E."/>
            <person name="Nardozza S."/>
            <person name="Fraser L."/>
            <person name="Peng Y."/>
            <person name="Gunaseelan K."/>
            <person name="Simpson R."/>
            <person name="Tahir J."/>
            <person name="Deroles S.C."/>
            <person name="Templeton K."/>
            <person name="Luo Z."/>
            <person name="Davy M."/>
            <person name="Cheng C."/>
            <person name="McNeilage M."/>
            <person name="Scaglione D."/>
            <person name="Liu Y."/>
            <person name="Zhang Q."/>
            <person name="Datson P."/>
            <person name="De Silva N."/>
            <person name="Gardiner S.E."/>
            <person name="Bassett H."/>
            <person name="Chagne D."/>
            <person name="McCallum J."/>
            <person name="Dzierzon H."/>
            <person name="Deng C."/>
            <person name="Wang Y.Y."/>
            <person name="Barron L."/>
            <person name="Manako K."/>
            <person name="Bowen J."/>
            <person name="Foster T.M."/>
            <person name="Erridge Z.A."/>
            <person name="Tiffin H."/>
            <person name="Waite C.N."/>
            <person name="Davies K.M."/>
            <person name="Grierson E.P."/>
            <person name="Laing W.A."/>
            <person name="Kirk R."/>
            <person name="Chen X."/>
            <person name="Wood M."/>
            <person name="Montefiori M."/>
            <person name="Brummell D.A."/>
            <person name="Schwinn K.E."/>
            <person name="Catanach A."/>
            <person name="Fullerton C."/>
            <person name="Li D."/>
            <person name="Meiyalaghan S."/>
            <person name="Nieuwenhuizen N."/>
            <person name="Read N."/>
            <person name="Prakash R."/>
            <person name="Hunter D."/>
            <person name="Zhang H."/>
            <person name="McKenzie M."/>
            <person name="Knabel M."/>
            <person name="Harris A."/>
            <person name="Allan A.C."/>
            <person name="Gleave A."/>
            <person name="Chen A."/>
            <person name="Janssen B.J."/>
            <person name="Plunkett B."/>
            <person name="Ampomah-Dwamena C."/>
            <person name="Voogd C."/>
            <person name="Leif D."/>
            <person name="Lafferty D."/>
            <person name="Souleyre E.J.F."/>
            <person name="Varkonyi-Gasic E."/>
            <person name="Gambi F."/>
            <person name="Hanley J."/>
            <person name="Yao J.L."/>
            <person name="Cheung J."/>
            <person name="David K.M."/>
            <person name="Warren B."/>
            <person name="Marsh K."/>
            <person name="Snowden K.C."/>
            <person name="Lin-Wang K."/>
            <person name="Brian L."/>
            <person name="Martinez-Sanchez M."/>
            <person name="Wang M."/>
            <person name="Ileperuma N."/>
            <person name="Macnee N."/>
            <person name="Campin R."/>
            <person name="McAtee P."/>
            <person name="Drummond R.S.M."/>
            <person name="Espley R.V."/>
            <person name="Ireland H.S."/>
            <person name="Wu R."/>
            <person name="Atkinson R.G."/>
            <person name="Karunairetnam S."/>
            <person name="Bulley S."/>
            <person name="Chunkath S."/>
            <person name="Hanley Z."/>
            <person name="Storey R."/>
            <person name="Thrimawithana A.H."/>
            <person name="Thomson S."/>
            <person name="David C."/>
            <person name="Testolin R."/>
            <person name="Huang H."/>
            <person name="Hellens R.P."/>
            <person name="Schaffer R.J."/>
        </authorList>
    </citation>
    <scope>NUCLEOTIDE SEQUENCE [LARGE SCALE GENOMIC DNA]</scope>
    <source>
        <strain evidence="4">cv. Red5</strain>
    </source>
</reference>
<organism evidence="3 4">
    <name type="scientific">Actinidia chinensis var. chinensis</name>
    <name type="common">Chinese soft-hair kiwi</name>
    <dbReference type="NCBI Taxonomy" id="1590841"/>
    <lineage>
        <taxon>Eukaryota</taxon>
        <taxon>Viridiplantae</taxon>
        <taxon>Streptophyta</taxon>
        <taxon>Embryophyta</taxon>
        <taxon>Tracheophyta</taxon>
        <taxon>Spermatophyta</taxon>
        <taxon>Magnoliopsida</taxon>
        <taxon>eudicotyledons</taxon>
        <taxon>Gunneridae</taxon>
        <taxon>Pentapetalae</taxon>
        <taxon>asterids</taxon>
        <taxon>Ericales</taxon>
        <taxon>Actinidiaceae</taxon>
        <taxon>Actinidia</taxon>
    </lineage>
</organism>
<dbReference type="SUPFAM" id="SSF101148">
    <property type="entry name" value="Plant invertase/pectin methylesterase inhibitor"/>
    <property type="match status" value="1"/>
</dbReference>
<dbReference type="Gramene" id="PSS26881">
    <property type="protein sequence ID" value="PSS26881"/>
    <property type="gene ID" value="CEY00_Acc08177"/>
</dbReference>
<dbReference type="Gene3D" id="1.20.140.40">
    <property type="entry name" value="Invertase/pectin methylesterase inhibitor family protein"/>
    <property type="match status" value="1"/>
</dbReference>
<reference evidence="3 4" key="1">
    <citation type="submission" date="2017-07" db="EMBL/GenBank/DDBJ databases">
        <title>An improved, manually edited Actinidia chinensis var. chinensis (kiwifruit) genome highlights the challenges associated with draft genomes and gene prediction in plants.</title>
        <authorList>
            <person name="Pilkington S."/>
            <person name="Crowhurst R."/>
            <person name="Hilario E."/>
            <person name="Nardozza S."/>
            <person name="Fraser L."/>
            <person name="Peng Y."/>
            <person name="Gunaseelan K."/>
            <person name="Simpson R."/>
            <person name="Tahir J."/>
            <person name="Deroles S."/>
            <person name="Templeton K."/>
            <person name="Luo Z."/>
            <person name="Davy M."/>
            <person name="Cheng C."/>
            <person name="Mcneilage M."/>
            <person name="Scaglione D."/>
            <person name="Liu Y."/>
            <person name="Zhang Q."/>
            <person name="Datson P."/>
            <person name="De Silva N."/>
            <person name="Gardiner S."/>
            <person name="Bassett H."/>
            <person name="Chagne D."/>
            <person name="Mccallum J."/>
            <person name="Dzierzon H."/>
            <person name="Deng C."/>
            <person name="Wang Y.-Y."/>
            <person name="Barron N."/>
            <person name="Manako K."/>
            <person name="Bowen J."/>
            <person name="Foster T."/>
            <person name="Erridge Z."/>
            <person name="Tiffin H."/>
            <person name="Waite C."/>
            <person name="Davies K."/>
            <person name="Grierson E."/>
            <person name="Laing W."/>
            <person name="Kirk R."/>
            <person name="Chen X."/>
            <person name="Wood M."/>
            <person name="Montefiori M."/>
            <person name="Brummell D."/>
            <person name="Schwinn K."/>
            <person name="Catanach A."/>
            <person name="Fullerton C."/>
            <person name="Li D."/>
            <person name="Meiyalaghan S."/>
            <person name="Nieuwenhuizen N."/>
            <person name="Read N."/>
            <person name="Prakash R."/>
            <person name="Hunter D."/>
            <person name="Zhang H."/>
            <person name="Mckenzie M."/>
            <person name="Knabel M."/>
            <person name="Harris A."/>
            <person name="Allan A."/>
            <person name="Chen A."/>
            <person name="Janssen B."/>
            <person name="Plunkett B."/>
            <person name="Dwamena C."/>
            <person name="Voogd C."/>
            <person name="Leif D."/>
            <person name="Lafferty D."/>
            <person name="Souleyre E."/>
            <person name="Varkonyi-Gasic E."/>
            <person name="Gambi F."/>
            <person name="Hanley J."/>
            <person name="Yao J.-L."/>
            <person name="Cheung J."/>
            <person name="David K."/>
            <person name="Warren B."/>
            <person name="Marsh K."/>
            <person name="Snowden K."/>
            <person name="Lin-Wang K."/>
            <person name="Brian L."/>
            <person name="Martinez-Sanchez M."/>
            <person name="Wang M."/>
            <person name="Ileperuma N."/>
            <person name="Macnee N."/>
            <person name="Campin R."/>
            <person name="Mcatee P."/>
            <person name="Drummond R."/>
            <person name="Espley R."/>
            <person name="Ireland H."/>
            <person name="Wu R."/>
            <person name="Atkinson R."/>
            <person name="Karunairetnam S."/>
            <person name="Bulley S."/>
            <person name="Chunkath S."/>
            <person name="Hanley Z."/>
            <person name="Storey R."/>
            <person name="Thrimawithana A."/>
            <person name="Thomson S."/>
            <person name="David C."/>
            <person name="Testolin R."/>
        </authorList>
    </citation>
    <scope>NUCLEOTIDE SEQUENCE [LARGE SCALE GENOMIC DNA]</scope>
    <source>
        <strain evidence="4">cv. Red5</strain>
        <tissue evidence="3">Young leaf</tissue>
    </source>
</reference>
<protein>
    <submittedName>
        <fullName evidence="3">Nuclear antigen</fullName>
    </submittedName>
</protein>
<comment type="caution">
    <text evidence="3">The sequence shown here is derived from an EMBL/GenBank/DDBJ whole genome shotgun (WGS) entry which is preliminary data.</text>
</comment>
<dbReference type="AlphaFoldDB" id="A0A2R6REB0"/>
<dbReference type="EMBL" id="NKQK01000007">
    <property type="protein sequence ID" value="PSS26881.1"/>
    <property type="molecule type" value="Genomic_DNA"/>
</dbReference>
<evidence type="ECO:0000259" key="2">
    <source>
        <dbReference type="Pfam" id="PF04043"/>
    </source>
</evidence>
<gene>
    <name evidence="3" type="ORF">CEY00_Acc08177</name>
</gene>
<sequence length="176" mass="18925">MAAGNHLTFSLLFVAAVVVGLFFAGGAEARFKGINPWCLTADYRFLCTKMVKGATTQEAAIANAILATLDATTLMVPKVEVLMQAVAHLPEVSKEPVISTCRESYDKAVENLNEALNFMKVNDDNSMLDRIDTADSSISDCVAAVKEMGGNMGSLAKTSRFLYRYVSNAMAVATQL</sequence>
<dbReference type="Proteomes" id="UP000241394">
    <property type="component" value="Chromosome LG7"/>
</dbReference>
<dbReference type="InParanoid" id="A0A2R6REB0"/>
<dbReference type="Pfam" id="PF04043">
    <property type="entry name" value="PMEI"/>
    <property type="match status" value="1"/>
</dbReference>
<dbReference type="InterPro" id="IPR006501">
    <property type="entry name" value="Pectinesterase_inhib_dom"/>
</dbReference>
<feature type="signal peptide" evidence="1">
    <location>
        <begin position="1"/>
        <end position="29"/>
    </location>
</feature>
<dbReference type="InterPro" id="IPR035513">
    <property type="entry name" value="Invertase/methylesterase_inhib"/>
</dbReference>
<dbReference type="GO" id="GO:0004857">
    <property type="term" value="F:enzyme inhibitor activity"/>
    <property type="evidence" value="ECO:0007669"/>
    <property type="project" value="InterPro"/>
</dbReference>
<keyword evidence="4" id="KW-1185">Reference proteome</keyword>
<dbReference type="OrthoDB" id="770764at2759"/>
<accession>A0A2R6REB0</accession>
<feature type="domain" description="Pectinesterase inhibitor" evidence="2">
    <location>
        <begin position="34"/>
        <end position="171"/>
    </location>
</feature>
<feature type="chain" id="PRO_5015308115" evidence="1">
    <location>
        <begin position="30"/>
        <end position="176"/>
    </location>
</feature>
<evidence type="ECO:0000313" key="4">
    <source>
        <dbReference type="Proteomes" id="UP000241394"/>
    </source>
</evidence>
<name>A0A2R6REB0_ACTCC</name>
<evidence type="ECO:0000313" key="3">
    <source>
        <dbReference type="EMBL" id="PSS26881.1"/>
    </source>
</evidence>